<dbReference type="EMBL" id="CAFZ01001642">
    <property type="protein sequence ID" value="CCA77479.1"/>
    <property type="molecule type" value="Genomic_DNA"/>
</dbReference>
<sequence>MPPTAGTFSIPATQTAVMQYPASNAPLYNENSGRLKRKRSPRELRGVSLMGDELV</sequence>
<keyword evidence="3" id="KW-1185">Reference proteome</keyword>
<evidence type="ECO:0000256" key="1">
    <source>
        <dbReference type="SAM" id="MobiDB-lite"/>
    </source>
</evidence>
<accession>G4U1N6</accession>
<name>G4U1N6_SERID</name>
<reference evidence="2 3" key="1">
    <citation type="journal article" date="2011" name="PLoS Pathog.">
        <title>Endophytic Life Strategies Decoded by Genome and Transcriptome Analyses of the Mutualistic Root Symbiont Piriformospora indica.</title>
        <authorList>
            <person name="Zuccaro A."/>
            <person name="Lahrmann U."/>
            <person name="Guldener U."/>
            <person name="Langen G."/>
            <person name="Pfiffi S."/>
            <person name="Biedenkopf D."/>
            <person name="Wong P."/>
            <person name="Samans B."/>
            <person name="Grimm C."/>
            <person name="Basiewicz M."/>
            <person name="Murat C."/>
            <person name="Martin F."/>
            <person name="Kogel K.H."/>
        </authorList>
    </citation>
    <scope>NUCLEOTIDE SEQUENCE [LARGE SCALE GENOMIC DNA]</scope>
    <source>
        <strain evidence="2 3">DSM 11827</strain>
    </source>
</reference>
<dbReference type="Proteomes" id="UP000007148">
    <property type="component" value="Unassembled WGS sequence"/>
</dbReference>
<comment type="caution">
    <text evidence="2">The sequence shown here is derived from an EMBL/GenBank/DDBJ whole genome shotgun (WGS) entry which is preliminary data.</text>
</comment>
<organism evidence="2 3">
    <name type="scientific">Serendipita indica (strain DSM 11827)</name>
    <name type="common">Root endophyte fungus</name>
    <name type="synonym">Piriformospora indica</name>
    <dbReference type="NCBI Taxonomy" id="1109443"/>
    <lineage>
        <taxon>Eukaryota</taxon>
        <taxon>Fungi</taxon>
        <taxon>Dikarya</taxon>
        <taxon>Basidiomycota</taxon>
        <taxon>Agaricomycotina</taxon>
        <taxon>Agaricomycetes</taxon>
        <taxon>Sebacinales</taxon>
        <taxon>Serendipitaceae</taxon>
        <taxon>Serendipita</taxon>
    </lineage>
</organism>
<feature type="region of interest" description="Disordered" evidence="1">
    <location>
        <begin position="24"/>
        <end position="55"/>
    </location>
</feature>
<evidence type="ECO:0000313" key="3">
    <source>
        <dbReference type="Proteomes" id="UP000007148"/>
    </source>
</evidence>
<protein>
    <submittedName>
        <fullName evidence="2">Uncharacterized protein</fullName>
    </submittedName>
</protein>
<proteinExistence type="predicted"/>
<dbReference type="AlphaFoldDB" id="G4U1N6"/>
<evidence type="ECO:0000313" key="2">
    <source>
        <dbReference type="EMBL" id="CCA77479.1"/>
    </source>
</evidence>
<dbReference type="HOGENOM" id="CLU_3033240_0_0_1"/>
<gene>
    <name evidence="2" type="ORF">PIIN_11456</name>
</gene>
<dbReference type="InParanoid" id="G4U1N6"/>
<dbReference type="OrthoDB" id="70376at2759"/>